<dbReference type="InterPro" id="IPR036735">
    <property type="entry name" value="NGN_dom_sf"/>
</dbReference>
<dbReference type="PANTHER" id="PTHR30265">
    <property type="entry name" value="RHO-INTERACTING TRANSCRIPTION TERMINATION FACTOR NUSG"/>
    <property type="match status" value="1"/>
</dbReference>
<comment type="caution">
    <text evidence="10">The sequence shown here is derived from an EMBL/GenBank/DDBJ whole genome shotgun (WGS) entry which is preliminary data.</text>
</comment>
<comment type="function">
    <text evidence="5 7">Participates in transcription elongation, termination and antitermination.</text>
</comment>
<protein>
    <recommendedName>
        <fullName evidence="5 6">Transcription termination/antitermination protein NusG</fullName>
    </recommendedName>
</protein>
<dbReference type="InterPro" id="IPR047050">
    <property type="entry name" value="NGN"/>
</dbReference>
<keyword evidence="4 5" id="KW-0804">Transcription</keyword>
<accession>A0A1S1Z3A6</accession>
<dbReference type="SMART" id="SM00739">
    <property type="entry name" value="KOW"/>
    <property type="match status" value="1"/>
</dbReference>
<evidence type="ECO:0000256" key="7">
    <source>
        <dbReference type="RuleBase" id="RU000538"/>
    </source>
</evidence>
<dbReference type="GO" id="GO:0006353">
    <property type="term" value="P:DNA-templated transcription termination"/>
    <property type="evidence" value="ECO:0007669"/>
    <property type="project" value="UniProtKB-UniRule"/>
</dbReference>
<dbReference type="Gene3D" id="2.30.30.30">
    <property type="match status" value="1"/>
</dbReference>
<keyword evidence="2 5" id="KW-0889">Transcription antitermination</keyword>
<dbReference type="PANTHER" id="PTHR30265:SF2">
    <property type="entry name" value="TRANSCRIPTION TERMINATION_ANTITERMINATION PROTEIN NUSG"/>
    <property type="match status" value="1"/>
</dbReference>
<evidence type="ECO:0000256" key="5">
    <source>
        <dbReference type="HAMAP-Rule" id="MF_00948"/>
    </source>
</evidence>
<feature type="domain" description="NusG-like N-terminal" evidence="8">
    <location>
        <begin position="3"/>
        <end position="122"/>
    </location>
</feature>
<dbReference type="GO" id="GO:0032784">
    <property type="term" value="P:regulation of DNA-templated transcription elongation"/>
    <property type="evidence" value="ECO:0007669"/>
    <property type="project" value="InterPro"/>
</dbReference>
<evidence type="ECO:0000256" key="1">
    <source>
        <dbReference type="ARBA" id="ARBA00022472"/>
    </source>
</evidence>
<dbReference type="GO" id="GO:0031564">
    <property type="term" value="P:transcription antitermination"/>
    <property type="evidence" value="ECO:0007669"/>
    <property type="project" value="UniProtKB-UniRule"/>
</dbReference>
<dbReference type="InterPro" id="IPR006645">
    <property type="entry name" value="NGN-like_dom"/>
</dbReference>
<dbReference type="GO" id="GO:0005829">
    <property type="term" value="C:cytosol"/>
    <property type="evidence" value="ECO:0007669"/>
    <property type="project" value="UniProtKB-ARBA"/>
</dbReference>
<evidence type="ECO:0000256" key="2">
    <source>
        <dbReference type="ARBA" id="ARBA00022814"/>
    </source>
</evidence>
<evidence type="ECO:0000256" key="4">
    <source>
        <dbReference type="ARBA" id="ARBA00023163"/>
    </source>
</evidence>
<dbReference type="Proteomes" id="UP000179797">
    <property type="component" value="Unassembled WGS sequence"/>
</dbReference>
<dbReference type="EMBL" id="JRYR02000001">
    <property type="protein sequence ID" value="OHX67760.1"/>
    <property type="molecule type" value="Genomic_DNA"/>
</dbReference>
<sequence>MGELKWYVVRAVSGQEKKVKDYLLKELENQKLENFITEVIVPTEKVYQARKQRDGKIKKIAVEKNLLPGYVIVQADLTNGEVQHTINSVPGVIGFLNADTKDPTVLPKPMRESEINQILGKVDESDEGEVKHDTSYSVGETVRVMDGPFSGFSGSVEEVFEEKKKLNVMVKIFGRNAPVELDYKQVEKEE</sequence>
<gene>
    <name evidence="5" type="primary">nusG</name>
    <name evidence="10" type="ORF">NH26_16120</name>
</gene>
<dbReference type="CDD" id="cd06091">
    <property type="entry name" value="KOW_NusG"/>
    <property type="match status" value="1"/>
</dbReference>
<dbReference type="InterPro" id="IPR014722">
    <property type="entry name" value="Rib_uL2_dom2"/>
</dbReference>
<dbReference type="OrthoDB" id="9809075at2"/>
<comment type="similarity">
    <text evidence="5 7">Belongs to the NusG family.</text>
</comment>
<dbReference type="Pfam" id="PF02357">
    <property type="entry name" value="NusG"/>
    <property type="match status" value="1"/>
</dbReference>
<evidence type="ECO:0000313" key="11">
    <source>
        <dbReference type="Proteomes" id="UP000179797"/>
    </source>
</evidence>
<dbReference type="NCBIfam" id="TIGR00922">
    <property type="entry name" value="nusG"/>
    <property type="match status" value="1"/>
</dbReference>
<keyword evidence="11" id="KW-1185">Reference proteome</keyword>
<dbReference type="Gene3D" id="3.30.70.940">
    <property type="entry name" value="NusG, N-terminal domain"/>
    <property type="match status" value="1"/>
</dbReference>
<dbReference type="AlphaFoldDB" id="A0A1S1Z3A6"/>
<dbReference type="PRINTS" id="PR00338">
    <property type="entry name" value="NUSGTNSCPFCT"/>
</dbReference>
<dbReference type="HAMAP" id="MF_00948">
    <property type="entry name" value="NusG"/>
    <property type="match status" value="1"/>
</dbReference>
<feature type="domain" description="KOW" evidence="9">
    <location>
        <begin position="135"/>
        <end position="162"/>
    </location>
</feature>
<dbReference type="InterPro" id="IPR001062">
    <property type="entry name" value="Transcrpt_antiterm_NusG"/>
</dbReference>
<reference evidence="10 11" key="1">
    <citation type="journal article" date="2012" name="Int. J. Syst. Evol. Microbiol.">
        <title>Flammeovirga pacifica sp. nov., isolated from deep-sea sediment.</title>
        <authorList>
            <person name="Xu H."/>
            <person name="Fu Y."/>
            <person name="Yang N."/>
            <person name="Ding Z."/>
            <person name="Lai Q."/>
            <person name="Zeng R."/>
        </authorList>
    </citation>
    <scope>NUCLEOTIDE SEQUENCE [LARGE SCALE GENOMIC DNA]</scope>
    <source>
        <strain evidence="11">DSM 24597 / LMG 26175 / WPAGA1</strain>
    </source>
</reference>
<dbReference type="GO" id="GO:0006354">
    <property type="term" value="P:DNA-templated transcription elongation"/>
    <property type="evidence" value="ECO:0007669"/>
    <property type="project" value="UniProtKB-UniRule"/>
</dbReference>
<dbReference type="InterPro" id="IPR043425">
    <property type="entry name" value="NusG-like"/>
</dbReference>
<evidence type="ECO:0000259" key="9">
    <source>
        <dbReference type="SMART" id="SM00739"/>
    </source>
</evidence>
<dbReference type="CDD" id="cd09891">
    <property type="entry name" value="NGN_Bact_1"/>
    <property type="match status" value="1"/>
</dbReference>
<dbReference type="Pfam" id="PF00467">
    <property type="entry name" value="KOW"/>
    <property type="match status" value="1"/>
</dbReference>
<evidence type="ECO:0000256" key="3">
    <source>
        <dbReference type="ARBA" id="ARBA00023015"/>
    </source>
</evidence>
<dbReference type="RefSeq" id="WP_044228352.1">
    <property type="nucleotide sequence ID" value="NZ_JRYR02000001.1"/>
</dbReference>
<evidence type="ECO:0000313" key="10">
    <source>
        <dbReference type="EMBL" id="OHX67760.1"/>
    </source>
</evidence>
<evidence type="ECO:0000259" key="8">
    <source>
        <dbReference type="SMART" id="SM00738"/>
    </source>
</evidence>
<organism evidence="10 11">
    <name type="scientific">Flammeovirga pacifica</name>
    <dbReference type="NCBI Taxonomy" id="915059"/>
    <lineage>
        <taxon>Bacteria</taxon>
        <taxon>Pseudomonadati</taxon>
        <taxon>Bacteroidota</taxon>
        <taxon>Cytophagia</taxon>
        <taxon>Cytophagales</taxon>
        <taxon>Flammeovirgaceae</taxon>
        <taxon>Flammeovirga</taxon>
    </lineage>
</organism>
<keyword evidence="3 5" id="KW-0805">Transcription regulation</keyword>
<keyword evidence="1 5" id="KW-0806">Transcription termination</keyword>
<dbReference type="InterPro" id="IPR005824">
    <property type="entry name" value="KOW"/>
</dbReference>
<dbReference type="SUPFAM" id="SSF50104">
    <property type="entry name" value="Translation proteins SH3-like domain"/>
    <property type="match status" value="1"/>
</dbReference>
<dbReference type="InterPro" id="IPR008991">
    <property type="entry name" value="Translation_prot_SH3-like_sf"/>
</dbReference>
<dbReference type="SUPFAM" id="SSF82679">
    <property type="entry name" value="N-utilization substance G protein NusG, N-terminal domain"/>
    <property type="match status" value="1"/>
</dbReference>
<dbReference type="SMART" id="SM00738">
    <property type="entry name" value="NGN"/>
    <property type="match status" value="1"/>
</dbReference>
<proteinExistence type="inferred from homology"/>
<evidence type="ECO:0000256" key="6">
    <source>
        <dbReference type="NCBIfam" id="TIGR00922"/>
    </source>
</evidence>
<name>A0A1S1Z3A6_FLAPC</name>
<dbReference type="FunFam" id="2.30.30.30:FF:000002">
    <property type="entry name" value="Transcription termination/antitermination factor NusG"/>
    <property type="match status" value="1"/>
</dbReference>
<dbReference type="STRING" id="915059.NH26_16120"/>